<evidence type="ECO:0000313" key="2">
    <source>
        <dbReference type="Proteomes" id="UP000223749"/>
    </source>
</evidence>
<reference evidence="1 2" key="1">
    <citation type="submission" date="2017-10" db="EMBL/GenBank/DDBJ databases">
        <title>Whole genome of Pedobacter ginsengisoli T01R-27 isolated from tomato rhizosphere.</title>
        <authorList>
            <person name="Weon H.-Y."/>
            <person name="Lee S.A."/>
            <person name="Sang M.K."/>
            <person name="Song J."/>
        </authorList>
    </citation>
    <scope>NUCLEOTIDE SEQUENCE [LARGE SCALE GENOMIC DNA]</scope>
    <source>
        <strain evidence="1 2">T01R-27</strain>
    </source>
</reference>
<accession>A0A2D1U2K1</accession>
<sequence>MRYNAAQSIGVVKAKTIEDLLSGNYTRPSEPIMTVDNKQTYEVANNPSVTQGPDGKYYMMYKSRIPNGQMTFWIAKSNRPDGEFKTISNVVHDKDLSSEDPSMWYDKKRKSFFAVAKYFSKSLKYAPEFGCLYLIESTNGIDWQPAKNTLVSLKELNFKNGTKVKLENLERPFVYTDENGQPLALFAAGNIVFPTKGNVDHVDDYYNTFIVSFPIIK</sequence>
<dbReference type="RefSeq" id="WP_099437781.1">
    <property type="nucleotide sequence ID" value="NZ_CP024091.1"/>
</dbReference>
<dbReference type="KEGG" id="pgs:CPT03_04820"/>
<dbReference type="EMBL" id="CP024091">
    <property type="protein sequence ID" value="ATP55836.1"/>
    <property type="molecule type" value="Genomic_DNA"/>
</dbReference>
<name>A0A2D1U2K1_9SPHI</name>
<gene>
    <name evidence="1" type="ORF">CPT03_04820</name>
</gene>
<keyword evidence="2" id="KW-1185">Reference proteome</keyword>
<evidence type="ECO:0000313" key="1">
    <source>
        <dbReference type="EMBL" id="ATP55836.1"/>
    </source>
</evidence>
<protein>
    <submittedName>
        <fullName evidence="1">Uncharacterized protein</fullName>
    </submittedName>
</protein>
<dbReference type="SUPFAM" id="SSF75005">
    <property type="entry name" value="Arabinanase/levansucrase/invertase"/>
    <property type="match status" value="1"/>
</dbReference>
<dbReference type="AlphaFoldDB" id="A0A2D1U2K1"/>
<dbReference type="Gene3D" id="2.115.10.20">
    <property type="entry name" value="Glycosyl hydrolase domain, family 43"/>
    <property type="match status" value="1"/>
</dbReference>
<dbReference type="Proteomes" id="UP000223749">
    <property type="component" value="Chromosome"/>
</dbReference>
<dbReference type="OrthoDB" id="9794572at2"/>
<dbReference type="InterPro" id="IPR023296">
    <property type="entry name" value="Glyco_hydro_beta-prop_sf"/>
</dbReference>
<proteinExistence type="predicted"/>
<organism evidence="1 2">
    <name type="scientific">Pedobacter ginsengisoli</name>
    <dbReference type="NCBI Taxonomy" id="363852"/>
    <lineage>
        <taxon>Bacteria</taxon>
        <taxon>Pseudomonadati</taxon>
        <taxon>Bacteroidota</taxon>
        <taxon>Sphingobacteriia</taxon>
        <taxon>Sphingobacteriales</taxon>
        <taxon>Sphingobacteriaceae</taxon>
        <taxon>Pedobacter</taxon>
    </lineage>
</organism>